<protein>
    <recommendedName>
        <fullName evidence="3">histidine kinase</fullName>
        <ecNumber evidence="3">2.7.13.3</ecNumber>
    </recommendedName>
</protein>
<dbReference type="Pfam" id="PF00512">
    <property type="entry name" value="HisKA"/>
    <property type="match status" value="1"/>
</dbReference>
<keyword evidence="6" id="KW-0418">Kinase</keyword>
<dbReference type="InterPro" id="IPR004358">
    <property type="entry name" value="Sig_transdc_His_kin-like_C"/>
</dbReference>
<dbReference type="SUPFAM" id="SSF47384">
    <property type="entry name" value="Homodimeric domain of signal transducing histidine kinase"/>
    <property type="match status" value="1"/>
</dbReference>
<evidence type="ECO:0000256" key="1">
    <source>
        <dbReference type="ARBA" id="ARBA00000085"/>
    </source>
</evidence>
<dbReference type="GO" id="GO:0016020">
    <property type="term" value="C:membrane"/>
    <property type="evidence" value="ECO:0007669"/>
    <property type="project" value="UniProtKB-SubCell"/>
</dbReference>
<dbReference type="InterPro" id="IPR003661">
    <property type="entry name" value="HisK_dim/P_dom"/>
</dbReference>
<sequence length="417" mass="46508">MPDHYAMGLRSRLTARSAQIKAAYLPFLGNLYLTGPARDEETTQPLNASLTNGGGDRRQHNNAPSWLRPFFSLRIQLTFAYALLLILMVAFAGLLLNQRVSTPYMMLVMLVLVVVGSALAYIVTSLLLRPLARVTDAAQAIAMGDLAQRERLPLRLPPQDEIDRLSGSVDAMVSRLEKAEELQRASQDRFHQFFSDASHQLRTPLTSIRGFTELLMRGAKDDPETSQRILKRMKNESERMTLLINDLLTLARLDDTHPMKLQYVDMIDMAIEGIEQTKSRANDERKIRLQLAYNDKLGVQADKERVKQLLFILLDNALKYGRPAPTGEITLKLDKQQGQVTVSVIDNGDGIPKEDLEHIFEAFYRGRHRSSANPTPVIGTGLGLTIASAIVRAHNGAISAHSEPGNTEFKVLLPCTD</sequence>
<dbReference type="PRINTS" id="PR00344">
    <property type="entry name" value="BCTRLSENSOR"/>
</dbReference>
<dbReference type="PANTHER" id="PTHR43711:SF1">
    <property type="entry name" value="HISTIDINE KINASE 1"/>
    <property type="match status" value="1"/>
</dbReference>
<dbReference type="CDD" id="cd00075">
    <property type="entry name" value="HATPase"/>
    <property type="match status" value="1"/>
</dbReference>
<evidence type="ECO:0000259" key="11">
    <source>
        <dbReference type="PROSITE" id="PS50885"/>
    </source>
</evidence>
<dbReference type="SUPFAM" id="SSF55874">
    <property type="entry name" value="ATPase domain of HSP90 chaperone/DNA topoisomerase II/histidine kinase"/>
    <property type="match status" value="1"/>
</dbReference>
<dbReference type="SMART" id="SM00387">
    <property type="entry name" value="HATPase_c"/>
    <property type="match status" value="1"/>
</dbReference>
<dbReference type="InterPro" id="IPR003660">
    <property type="entry name" value="HAMP_dom"/>
</dbReference>
<evidence type="ECO:0000256" key="9">
    <source>
        <dbReference type="SAM" id="Phobius"/>
    </source>
</evidence>
<dbReference type="EC" id="2.7.13.3" evidence="3"/>
<evidence type="ECO:0000313" key="12">
    <source>
        <dbReference type="EMBL" id="GER87561.1"/>
    </source>
</evidence>
<dbReference type="SMART" id="SM00304">
    <property type="entry name" value="HAMP"/>
    <property type="match status" value="1"/>
</dbReference>
<dbReference type="InterPro" id="IPR036097">
    <property type="entry name" value="HisK_dim/P_sf"/>
</dbReference>
<dbReference type="InterPro" id="IPR003594">
    <property type="entry name" value="HATPase_dom"/>
</dbReference>
<evidence type="ECO:0000313" key="13">
    <source>
        <dbReference type="Proteomes" id="UP000326912"/>
    </source>
</evidence>
<dbReference type="Proteomes" id="UP000326912">
    <property type="component" value="Unassembled WGS sequence"/>
</dbReference>
<reference evidence="12 13" key="1">
    <citation type="submission" date="2019-10" db="EMBL/GenBank/DDBJ databases">
        <title>Dictyobacter vulcani sp. nov., within the class Ktedonobacteria, isolated from soil of volcanic Mt. Zao.</title>
        <authorList>
            <person name="Zheng Y."/>
            <person name="Wang C.M."/>
            <person name="Sakai Y."/>
            <person name="Abe K."/>
            <person name="Yokota A."/>
            <person name="Yabe S."/>
        </authorList>
    </citation>
    <scope>NUCLEOTIDE SEQUENCE [LARGE SCALE GENOMIC DNA]</scope>
    <source>
        <strain evidence="12 13">W12</strain>
    </source>
</reference>
<feature type="transmembrane region" description="Helical" evidence="9">
    <location>
        <begin position="77"/>
        <end position="96"/>
    </location>
</feature>
<evidence type="ECO:0000256" key="5">
    <source>
        <dbReference type="ARBA" id="ARBA00022679"/>
    </source>
</evidence>
<dbReference type="CDD" id="cd00082">
    <property type="entry name" value="HisKA"/>
    <property type="match status" value="1"/>
</dbReference>
<dbReference type="SMART" id="SM00388">
    <property type="entry name" value="HisKA"/>
    <property type="match status" value="1"/>
</dbReference>
<dbReference type="PROSITE" id="PS50885">
    <property type="entry name" value="HAMP"/>
    <property type="match status" value="1"/>
</dbReference>
<name>A0A5J4KMQ2_9CHLR</name>
<comment type="catalytic activity">
    <reaction evidence="1">
        <text>ATP + protein L-histidine = ADP + protein N-phospho-L-histidine.</text>
        <dbReference type="EC" id="2.7.13.3"/>
    </reaction>
</comment>
<keyword evidence="9" id="KW-0812">Transmembrane</keyword>
<keyword evidence="9" id="KW-1133">Transmembrane helix</keyword>
<dbReference type="FunFam" id="3.30.565.10:FF:000006">
    <property type="entry name" value="Sensor histidine kinase WalK"/>
    <property type="match status" value="1"/>
</dbReference>
<dbReference type="InterPro" id="IPR036890">
    <property type="entry name" value="HATPase_C_sf"/>
</dbReference>
<dbReference type="Pfam" id="PF02518">
    <property type="entry name" value="HATPase_c"/>
    <property type="match status" value="1"/>
</dbReference>
<dbReference type="EMBL" id="BKZW01000001">
    <property type="protein sequence ID" value="GER87561.1"/>
    <property type="molecule type" value="Genomic_DNA"/>
</dbReference>
<dbReference type="GO" id="GO:0000155">
    <property type="term" value="F:phosphorelay sensor kinase activity"/>
    <property type="evidence" value="ECO:0007669"/>
    <property type="project" value="InterPro"/>
</dbReference>
<dbReference type="PROSITE" id="PS50109">
    <property type="entry name" value="HIS_KIN"/>
    <property type="match status" value="1"/>
</dbReference>
<gene>
    <name evidence="12" type="ORF">KDW_17230</name>
</gene>
<feature type="domain" description="HAMP" evidence="11">
    <location>
        <begin position="125"/>
        <end position="181"/>
    </location>
</feature>
<keyword evidence="4" id="KW-0597">Phosphoprotein</keyword>
<accession>A0A5J4KMQ2</accession>
<dbReference type="SUPFAM" id="SSF158472">
    <property type="entry name" value="HAMP domain-like"/>
    <property type="match status" value="1"/>
</dbReference>
<organism evidence="12 13">
    <name type="scientific">Dictyobacter vulcani</name>
    <dbReference type="NCBI Taxonomy" id="2607529"/>
    <lineage>
        <taxon>Bacteria</taxon>
        <taxon>Bacillati</taxon>
        <taxon>Chloroflexota</taxon>
        <taxon>Ktedonobacteria</taxon>
        <taxon>Ktedonobacterales</taxon>
        <taxon>Dictyobacteraceae</taxon>
        <taxon>Dictyobacter</taxon>
    </lineage>
</organism>
<dbReference type="Gene3D" id="3.30.565.10">
    <property type="entry name" value="Histidine kinase-like ATPase, C-terminal domain"/>
    <property type="match status" value="1"/>
</dbReference>
<dbReference type="FunFam" id="1.10.287.130:FF:000001">
    <property type="entry name" value="Two-component sensor histidine kinase"/>
    <property type="match status" value="1"/>
</dbReference>
<comment type="subcellular location">
    <subcellularLocation>
        <location evidence="2">Membrane</location>
    </subcellularLocation>
</comment>
<keyword evidence="8 9" id="KW-0472">Membrane</keyword>
<dbReference type="Pfam" id="PF00672">
    <property type="entry name" value="HAMP"/>
    <property type="match status" value="1"/>
</dbReference>
<dbReference type="InterPro" id="IPR005467">
    <property type="entry name" value="His_kinase_dom"/>
</dbReference>
<dbReference type="RefSeq" id="WP_162005052.1">
    <property type="nucleotide sequence ID" value="NZ_BKZW01000001.1"/>
</dbReference>
<dbReference type="CDD" id="cd06225">
    <property type="entry name" value="HAMP"/>
    <property type="match status" value="1"/>
</dbReference>
<dbReference type="InterPro" id="IPR050736">
    <property type="entry name" value="Sensor_HK_Regulatory"/>
</dbReference>
<keyword evidence="13" id="KW-1185">Reference proteome</keyword>
<evidence type="ECO:0000256" key="3">
    <source>
        <dbReference type="ARBA" id="ARBA00012438"/>
    </source>
</evidence>
<keyword evidence="5" id="KW-0808">Transferase</keyword>
<evidence type="ECO:0000256" key="2">
    <source>
        <dbReference type="ARBA" id="ARBA00004370"/>
    </source>
</evidence>
<evidence type="ECO:0000256" key="8">
    <source>
        <dbReference type="ARBA" id="ARBA00023136"/>
    </source>
</evidence>
<dbReference type="AlphaFoldDB" id="A0A5J4KMQ2"/>
<proteinExistence type="predicted"/>
<evidence type="ECO:0000259" key="10">
    <source>
        <dbReference type="PROSITE" id="PS50109"/>
    </source>
</evidence>
<dbReference type="Gene3D" id="6.10.340.10">
    <property type="match status" value="1"/>
</dbReference>
<evidence type="ECO:0000256" key="7">
    <source>
        <dbReference type="ARBA" id="ARBA00023012"/>
    </source>
</evidence>
<dbReference type="Gene3D" id="1.10.287.130">
    <property type="match status" value="1"/>
</dbReference>
<feature type="domain" description="Histidine kinase" evidence="10">
    <location>
        <begin position="196"/>
        <end position="417"/>
    </location>
</feature>
<evidence type="ECO:0000256" key="6">
    <source>
        <dbReference type="ARBA" id="ARBA00022777"/>
    </source>
</evidence>
<dbReference type="PANTHER" id="PTHR43711">
    <property type="entry name" value="TWO-COMPONENT HISTIDINE KINASE"/>
    <property type="match status" value="1"/>
</dbReference>
<feature type="transmembrane region" description="Helical" evidence="9">
    <location>
        <begin position="102"/>
        <end position="123"/>
    </location>
</feature>
<keyword evidence="7" id="KW-0902">Two-component regulatory system</keyword>
<evidence type="ECO:0000256" key="4">
    <source>
        <dbReference type="ARBA" id="ARBA00022553"/>
    </source>
</evidence>
<comment type="caution">
    <text evidence="12">The sequence shown here is derived from an EMBL/GenBank/DDBJ whole genome shotgun (WGS) entry which is preliminary data.</text>
</comment>